<gene>
    <name evidence="7" type="ORF">PMAYCL1PPCAC_06114</name>
</gene>
<keyword evidence="8" id="KW-1185">Reference proteome</keyword>
<evidence type="ECO:0000256" key="3">
    <source>
        <dbReference type="ARBA" id="ARBA00022801"/>
    </source>
</evidence>
<evidence type="ECO:0000313" key="7">
    <source>
        <dbReference type="EMBL" id="GMR35919.1"/>
    </source>
</evidence>
<dbReference type="AlphaFoldDB" id="A0AAN4Z9P4"/>
<comment type="caution">
    <text evidence="7">The sequence shown here is derived from an EMBL/GenBank/DDBJ whole genome shotgun (WGS) entry which is preliminary data.</text>
</comment>
<evidence type="ECO:0000256" key="5">
    <source>
        <dbReference type="ARBA" id="ARBA00072681"/>
    </source>
</evidence>
<keyword evidence="4" id="KW-0269">Exonuclease</keyword>
<accession>A0AAN4Z9P4</accession>
<dbReference type="InterPro" id="IPR022894">
    <property type="entry name" value="Oligoribonuclease"/>
</dbReference>
<dbReference type="NCBIfam" id="NF003765">
    <property type="entry name" value="PRK05359.1"/>
    <property type="match status" value="1"/>
</dbReference>
<dbReference type="SUPFAM" id="SSF53098">
    <property type="entry name" value="Ribonuclease H-like"/>
    <property type="match status" value="1"/>
</dbReference>
<evidence type="ECO:0000313" key="8">
    <source>
        <dbReference type="Proteomes" id="UP001328107"/>
    </source>
</evidence>
<dbReference type="EMBL" id="BTRK01000002">
    <property type="protein sequence ID" value="GMR35919.1"/>
    <property type="molecule type" value="Genomic_DNA"/>
</dbReference>
<keyword evidence="2" id="KW-0540">Nuclease</keyword>
<dbReference type="SMART" id="SM00479">
    <property type="entry name" value="EXOIII"/>
    <property type="match status" value="1"/>
</dbReference>
<dbReference type="InterPro" id="IPR012337">
    <property type="entry name" value="RNaseH-like_sf"/>
</dbReference>
<evidence type="ECO:0000256" key="1">
    <source>
        <dbReference type="ARBA" id="ARBA00009921"/>
    </source>
</evidence>
<dbReference type="PANTHER" id="PTHR11046:SF0">
    <property type="entry name" value="OLIGORIBONUCLEASE, MITOCHONDRIAL"/>
    <property type="match status" value="1"/>
</dbReference>
<evidence type="ECO:0000259" key="6">
    <source>
        <dbReference type="SMART" id="SM00479"/>
    </source>
</evidence>
<evidence type="ECO:0000256" key="2">
    <source>
        <dbReference type="ARBA" id="ARBA00022722"/>
    </source>
</evidence>
<evidence type="ECO:0000256" key="4">
    <source>
        <dbReference type="ARBA" id="ARBA00022839"/>
    </source>
</evidence>
<name>A0AAN4Z9P4_9BILA</name>
<dbReference type="CDD" id="cd06135">
    <property type="entry name" value="Orn"/>
    <property type="match status" value="1"/>
</dbReference>
<feature type="non-terminal residue" evidence="7">
    <location>
        <position position="1"/>
    </location>
</feature>
<sequence length="235" mass="26780">NLLQSVVALRRALGISLLSCSRVTSLRVASTVVPKQIPALPIQSIQRRFSSEMATDDKANRIVWVDCEMTGLQVETQTLVEIAVIVTDGELNIVAEGPDIVIHQDEETLSKMNSWCKETFAKNGLTERIRASYVKMNQAEDQVLAFLKEHVIKDKSPLAGNTIYMDRLFIRKYMPRVDDYLHYRLIDVSTIKELSRRWYPSAVSSAPAKQMTHRALDDIRESIAELKHYRTTVFK</sequence>
<feature type="domain" description="Exonuclease" evidence="6">
    <location>
        <begin position="61"/>
        <end position="235"/>
    </location>
</feature>
<dbReference type="GO" id="GO:0000175">
    <property type="term" value="F:3'-5'-RNA exonuclease activity"/>
    <property type="evidence" value="ECO:0007669"/>
    <property type="project" value="InterPro"/>
</dbReference>
<comment type="similarity">
    <text evidence="1">Belongs to the oligoribonuclease family.</text>
</comment>
<dbReference type="PANTHER" id="PTHR11046">
    <property type="entry name" value="OLIGORIBONUCLEASE, MITOCHONDRIAL"/>
    <property type="match status" value="1"/>
</dbReference>
<keyword evidence="3" id="KW-0378">Hydrolase</keyword>
<dbReference type="GO" id="GO:0003676">
    <property type="term" value="F:nucleic acid binding"/>
    <property type="evidence" value="ECO:0007669"/>
    <property type="project" value="InterPro"/>
</dbReference>
<organism evidence="7 8">
    <name type="scientific">Pristionchus mayeri</name>
    <dbReference type="NCBI Taxonomy" id="1317129"/>
    <lineage>
        <taxon>Eukaryota</taxon>
        <taxon>Metazoa</taxon>
        <taxon>Ecdysozoa</taxon>
        <taxon>Nematoda</taxon>
        <taxon>Chromadorea</taxon>
        <taxon>Rhabditida</taxon>
        <taxon>Rhabditina</taxon>
        <taxon>Diplogasteromorpha</taxon>
        <taxon>Diplogasteroidea</taxon>
        <taxon>Neodiplogasteridae</taxon>
        <taxon>Pristionchus</taxon>
    </lineage>
</organism>
<protein>
    <recommendedName>
        <fullName evidence="5">Probable oligoribonuclease</fullName>
    </recommendedName>
</protein>
<dbReference type="Proteomes" id="UP001328107">
    <property type="component" value="Unassembled WGS sequence"/>
</dbReference>
<dbReference type="FunFam" id="3.30.420.10:FF:000003">
    <property type="entry name" value="Oligoribonuclease"/>
    <property type="match status" value="1"/>
</dbReference>
<proteinExistence type="inferred from homology"/>
<dbReference type="InterPro" id="IPR036397">
    <property type="entry name" value="RNaseH_sf"/>
</dbReference>
<dbReference type="InterPro" id="IPR013520">
    <property type="entry name" value="Ribonucl_H"/>
</dbReference>
<dbReference type="Pfam" id="PF00929">
    <property type="entry name" value="RNase_T"/>
    <property type="match status" value="1"/>
</dbReference>
<reference evidence="8" key="1">
    <citation type="submission" date="2022-10" db="EMBL/GenBank/DDBJ databases">
        <title>Genome assembly of Pristionchus species.</title>
        <authorList>
            <person name="Yoshida K."/>
            <person name="Sommer R.J."/>
        </authorList>
    </citation>
    <scope>NUCLEOTIDE SEQUENCE [LARGE SCALE GENOMIC DNA]</scope>
    <source>
        <strain evidence="8">RS5460</strain>
    </source>
</reference>
<dbReference type="Gene3D" id="3.30.420.10">
    <property type="entry name" value="Ribonuclease H-like superfamily/Ribonuclease H"/>
    <property type="match status" value="1"/>
</dbReference>